<sequence length="499" mass="52045">MILQRRARIRLVLIVGAAVALVAGLTAVAVVIDRAAHDASPAAAALPDSTGVHSAGGVPSTSPSLSPSASSSAGLVSLAGAPAARGGSGARLRPVDGGAGYYGKFSPPLPGGSSFFPIGVWFESVLSQADTDKDADAGINTYVQLTDSTKMNLIRAAGMYAIQSDPKRAGAETVGWELPDEADMWAGPGDAPWTGKYPGGGEICQPASAKCGYTVDQTILGQYPQDNRLVYGNYGKGVTFWETNAQAARFVNQYPDVLSVDNYWLTDEGICIKNEGGSLFDPSKLVPDPNGGSDRLPAALCHRPANYGLTIDRVRSLVSPAGSKPVWAFIEVGHPNKDGDSTLSAQPQQIVAAVWSSIIHGARGIIYFNHSFGGPCKTQHALREPCYAAQRAAVKGVDAQVKALAPVLNAPFADNVARGTGVDVSTKWYGGHFYLLAGSTASGAQTARFTLPCVGNAQVSVLNENRTLTINQGTFSDRFADGNAVHIYRVDGGSSCGAY</sequence>
<protein>
    <submittedName>
        <fullName evidence="2">Uncharacterized protein</fullName>
    </submittedName>
</protein>
<reference evidence="2" key="1">
    <citation type="submission" date="2021-01" db="EMBL/GenBank/DDBJ databases">
        <title>Whole genome shotgun sequence of Rugosimonospora africana NBRC 104875.</title>
        <authorList>
            <person name="Komaki H."/>
            <person name="Tamura T."/>
        </authorList>
    </citation>
    <scope>NUCLEOTIDE SEQUENCE</scope>
    <source>
        <strain evidence="2">NBRC 104875</strain>
    </source>
</reference>
<gene>
    <name evidence="2" type="ORF">Raf01_11080</name>
</gene>
<dbReference type="AlphaFoldDB" id="A0A8J3QPU2"/>
<evidence type="ECO:0000256" key="1">
    <source>
        <dbReference type="SAM" id="MobiDB-lite"/>
    </source>
</evidence>
<feature type="region of interest" description="Disordered" evidence="1">
    <location>
        <begin position="46"/>
        <end position="69"/>
    </location>
</feature>
<accession>A0A8J3QPU2</accession>
<comment type="caution">
    <text evidence="2">The sequence shown here is derived from an EMBL/GenBank/DDBJ whole genome shotgun (WGS) entry which is preliminary data.</text>
</comment>
<feature type="compositionally biased region" description="Low complexity" evidence="1">
    <location>
        <begin position="56"/>
        <end position="69"/>
    </location>
</feature>
<dbReference type="EMBL" id="BONZ01000012">
    <property type="protein sequence ID" value="GIH12936.1"/>
    <property type="molecule type" value="Genomic_DNA"/>
</dbReference>
<dbReference type="RefSeq" id="WP_203916632.1">
    <property type="nucleotide sequence ID" value="NZ_BONZ01000012.1"/>
</dbReference>
<evidence type="ECO:0000313" key="2">
    <source>
        <dbReference type="EMBL" id="GIH12936.1"/>
    </source>
</evidence>
<keyword evidence="3" id="KW-1185">Reference proteome</keyword>
<evidence type="ECO:0000313" key="3">
    <source>
        <dbReference type="Proteomes" id="UP000642748"/>
    </source>
</evidence>
<proteinExistence type="predicted"/>
<name>A0A8J3QPU2_9ACTN</name>
<dbReference type="Proteomes" id="UP000642748">
    <property type="component" value="Unassembled WGS sequence"/>
</dbReference>
<dbReference type="Gene3D" id="3.20.20.80">
    <property type="entry name" value="Glycosidases"/>
    <property type="match status" value="1"/>
</dbReference>
<organism evidence="2 3">
    <name type="scientific">Rugosimonospora africana</name>
    <dbReference type="NCBI Taxonomy" id="556532"/>
    <lineage>
        <taxon>Bacteria</taxon>
        <taxon>Bacillati</taxon>
        <taxon>Actinomycetota</taxon>
        <taxon>Actinomycetes</taxon>
        <taxon>Micromonosporales</taxon>
        <taxon>Micromonosporaceae</taxon>
        <taxon>Rugosimonospora</taxon>
    </lineage>
</organism>